<feature type="transmembrane region" description="Helical" evidence="13">
    <location>
        <begin position="12"/>
        <end position="34"/>
    </location>
</feature>
<dbReference type="AlphaFoldDB" id="A0A1H8TX57"/>
<sequence length="457" mass="49296">MIPTTSLGQKTIQFLHILFPILITQIALSAIAFFDTNMSGRFGTADLAGVAIGTSLWIPVQTGLNGILIGLTPIVSQLLGKRREGEVAYKVMQGIWLSLIVSFFVLALGALALGPVLGFMNLEPSVRSIAFRFLTAISFGVIPLFGYTVLRSCIDATGQTRVSMFITLIALPVNVGLNYLLIFGNLGFPRMGGVGAGVASAITYWVIFGVALLFIFRAEPFKNLRILRKFHALSPAAIKEQLLIGVPIGFSIFFETAVFSTVTLLMSRFDTITIAAHQAAINFASMLYMIPLSICMSLTILVGFEAGSGRLKDARQYSLLGIGSAAAMSLATALVLLFAGSHVAGLYSTDPEVIALIKHFLIYAIFFQISDAIATPTQGVLRGYKDVNPAFIICFVAYWIIGLPIGYVLAEHTYLGAYGYWIGLITGLAIGAALLLNRLFKVQRRFAAQYAGTQTES</sequence>
<dbReference type="STRING" id="1333845.SAMN04487895_11563"/>
<keyword evidence="11 13" id="KW-0472">Membrane</keyword>
<dbReference type="OrthoDB" id="9780160at2"/>
<accession>A0A1H8TX57</accession>
<feature type="transmembrane region" description="Helical" evidence="13">
    <location>
        <begin position="242"/>
        <end position="266"/>
    </location>
</feature>
<dbReference type="InterPro" id="IPR002528">
    <property type="entry name" value="MATE_fam"/>
</dbReference>
<keyword evidence="10" id="KW-0406">Ion transport</keyword>
<feature type="transmembrane region" description="Helical" evidence="13">
    <location>
        <begin position="162"/>
        <end position="182"/>
    </location>
</feature>
<evidence type="ECO:0000256" key="9">
    <source>
        <dbReference type="ARBA" id="ARBA00022989"/>
    </source>
</evidence>
<feature type="transmembrane region" description="Helical" evidence="13">
    <location>
        <begin position="387"/>
        <end position="409"/>
    </location>
</feature>
<dbReference type="PANTHER" id="PTHR43298:SF2">
    <property type="entry name" value="FMN_FAD EXPORTER YEEO-RELATED"/>
    <property type="match status" value="1"/>
</dbReference>
<organism evidence="15 16">
    <name type="scientific">Paenibacillus sophorae</name>
    <dbReference type="NCBI Taxonomy" id="1333845"/>
    <lineage>
        <taxon>Bacteria</taxon>
        <taxon>Bacillati</taxon>
        <taxon>Bacillota</taxon>
        <taxon>Bacilli</taxon>
        <taxon>Bacillales</taxon>
        <taxon>Paenibacillaceae</taxon>
        <taxon>Paenibacillus</taxon>
    </lineage>
</organism>
<dbReference type="NCBIfam" id="TIGR00797">
    <property type="entry name" value="matE"/>
    <property type="match status" value="1"/>
</dbReference>
<dbReference type="InterPro" id="IPR048279">
    <property type="entry name" value="MdtK-like"/>
</dbReference>
<feature type="transmembrane region" description="Helical" evidence="13">
    <location>
        <begin position="129"/>
        <end position="150"/>
    </location>
</feature>
<evidence type="ECO:0000313" key="15">
    <source>
        <dbReference type="EMBL" id="SEO95008.1"/>
    </source>
</evidence>
<dbReference type="RefSeq" id="WP_090834556.1">
    <property type="nucleotide sequence ID" value="NZ_CP076607.1"/>
</dbReference>
<keyword evidence="17" id="KW-1185">Reference proteome</keyword>
<reference evidence="14 17" key="2">
    <citation type="submission" date="2021-06" db="EMBL/GenBank/DDBJ databases">
        <title>Whole genome sequence of Paenibacillus sophorae DSM23020 for comparative genomics.</title>
        <authorList>
            <person name="Kim M.-J."/>
            <person name="Lee G."/>
            <person name="Shin J.-H."/>
        </authorList>
    </citation>
    <scope>NUCLEOTIDE SEQUENCE [LARGE SCALE GENOMIC DNA]</scope>
    <source>
        <strain evidence="14 17">DSM 23020</strain>
    </source>
</reference>
<feature type="transmembrane region" description="Helical" evidence="13">
    <location>
        <begin position="202"/>
        <end position="221"/>
    </location>
</feature>
<feature type="transmembrane region" description="Helical" evidence="13">
    <location>
        <begin position="286"/>
        <end position="307"/>
    </location>
</feature>
<evidence type="ECO:0000256" key="3">
    <source>
        <dbReference type="ARBA" id="ARBA00010199"/>
    </source>
</evidence>
<comment type="subcellular location">
    <subcellularLocation>
        <location evidence="2">Cell membrane</location>
        <topology evidence="2">Multi-pass membrane protein</topology>
    </subcellularLocation>
</comment>
<feature type="transmembrane region" description="Helical" evidence="13">
    <location>
        <begin position="95"/>
        <end position="117"/>
    </location>
</feature>
<evidence type="ECO:0000256" key="6">
    <source>
        <dbReference type="ARBA" id="ARBA00022449"/>
    </source>
</evidence>
<keyword evidence="9 13" id="KW-1133">Transmembrane helix</keyword>
<dbReference type="CDD" id="cd13131">
    <property type="entry name" value="MATE_NorM_like"/>
    <property type="match status" value="1"/>
</dbReference>
<protein>
    <recommendedName>
        <fullName evidence="4">Probable multidrug resistance protein NorM</fullName>
    </recommendedName>
    <alternativeName>
        <fullName evidence="12">Multidrug-efflux transporter</fullName>
    </alternativeName>
</protein>
<dbReference type="Pfam" id="PF01554">
    <property type="entry name" value="MatE"/>
    <property type="match status" value="2"/>
</dbReference>
<evidence type="ECO:0000256" key="8">
    <source>
        <dbReference type="ARBA" id="ARBA00022692"/>
    </source>
</evidence>
<keyword evidence="6" id="KW-0050">Antiport</keyword>
<evidence type="ECO:0000256" key="13">
    <source>
        <dbReference type="SAM" id="Phobius"/>
    </source>
</evidence>
<evidence type="ECO:0000256" key="2">
    <source>
        <dbReference type="ARBA" id="ARBA00004651"/>
    </source>
</evidence>
<evidence type="ECO:0000256" key="7">
    <source>
        <dbReference type="ARBA" id="ARBA00022475"/>
    </source>
</evidence>
<evidence type="ECO:0000256" key="1">
    <source>
        <dbReference type="ARBA" id="ARBA00003408"/>
    </source>
</evidence>
<feature type="transmembrane region" description="Helical" evidence="13">
    <location>
        <begin position="319"/>
        <end position="341"/>
    </location>
</feature>
<keyword evidence="7" id="KW-1003">Cell membrane</keyword>
<proteinExistence type="inferred from homology"/>
<dbReference type="GO" id="GO:0015297">
    <property type="term" value="F:antiporter activity"/>
    <property type="evidence" value="ECO:0007669"/>
    <property type="project" value="UniProtKB-KW"/>
</dbReference>
<evidence type="ECO:0000313" key="14">
    <source>
        <dbReference type="EMBL" id="QWU18056.1"/>
    </source>
</evidence>
<comment type="similarity">
    <text evidence="3">Belongs to the multi antimicrobial extrusion (MATE) (TC 2.A.66.1) family.</text>
</comment>
<dbReference type="PANTHER" id="PTHR43298">
    <property type="entry name" value="MULTIDRUG RESISTANCE PROTEIN NORM-RELATED"/>
    <property type="match status" value="1"/>
</dbReference>
<evidence type="ECO:0000256" key="11">
    <source>
        <dbReference type="ARBA" id="ARBA00023136"/>
    </source>
</evidence>
<evidence type="ECO:0000313" key="17">
    <source>
        <dbReference type="Proteomes" id="UP000683429"/>
    </source>
</evidence>
<feature type="transmembrane region" description="Helical" evidence="13">
    <location>
        <begin position="353"/>
        <end position="375"/>
    </location>
</feature>
<name>A0A1H8TX57_9BACL</name>
<keyword evidence="5" id="KW-0813">Transport</keyword>
<feature type="transmembrane region" description="Helical" evidence="13">
    <location>
        <begin position="415"/>
        <end position="436"/>
    </location>
</feature>
<dbReference type="InterPro" id="IPR050222">
    <property type="entry name" value="MATE_MdtK"/>
</dbReference>
<dbReference type="EMBL" id="CP076607">
    <property type="protein sequence ID" value="QWU18056.1"/>
    <property type="molecule type" value="Genomic_DNA"/>
</dbReference>
<evidence type="ECO:0000256" key="4">
    <source>
        <dbReference type="ARBA" id="ARBA00020268"/>
    </source>
</evidence>
<dbReference type="GO" id="GO:0042910">
    <property type="term" value="F:xenobiotic transmembrane transporter activity"/>
    <property type="evidence" value="ECO:0007669"/>
    <property type="project" value="InterPro"/>
</dbReference>
<evidence type="ECO:0000313" key="16">
    <source>
        <dbReference type="Proteomes" id="UP000198809"/>
    </source>
</evidence>
<reference evidence="15 16" key="1">
    <citation type="submission" date="2016-10" db="EMBL/GenBank/DDBJ databases">
        <authorList>
            <person name="de Groot N.N."/>
        </authorList>
    </citation>
    <scope>NUCLEOTIDE SEQUENCE [LARGE SCALE GENOMIC DNA]</scope>
    <source>
        <strain evidence="15 16">CGMCC 1.10238</strain>
    </source>
</reference>
<comment type="function">
    <text evidence="1">Multidrug efflux pump.</text>
</comment>
<dbReference type="Proteomes" id="UP000683429">
    <property type="component" value="Chromosome"/>
</dbReference>
<evidence type="ECO:0000256" key="10">
    <source>
        <dbReference type="ARBA" id="ARBA00023065"/>
    </source>
</evidence>
<evidence type="ECO:0000256" key="12">
    <source>
        <dbReference type="ARBA" id="ARBA00031636"/>
    </source>
</evidence>
<dbReference type="EMBL" id="FODH01000015">
    <property type="protein sequence ID" value="SEO95008.1"/>
    <property type="molecule type" value="Genomic_DNA"/>
</dbReference>
<dbReference type="PIRSF" id="PIRSF006603">
    <property type="entry name" value="DinF"/>
    <property type="match status" value="1"/>
</dbReference>
<keyword evidence="8 13" id="KW-0812">Transmembrane</keyword>
<gene>
    <name evidence="14" type="ORF">KP014_13540</name>
    <name evidence="15" type="ORF">SAMN04487895_11563</name>
</gene>
<evidence type="ECO:0000256" key="5">
    <source>
        <dbReference type="ARBA" id="ARBA00022448"/>
    </source>
</evidence>
<dbReference type="Proteomes" id="UP000198809">
    <property type="component" value="Unassembled WGS sequence"/>
</dbReference>
<feature type="transmembrane region" description="Helical" evidence="13">
    <location>
        <begin position="54"/>
        <end position="75"/>
    </location>
</feature>
<dbReference type="GO" id="GO:0006811">
    <property type="term" value="P:monoatomic ion transport"/>
    <property type="evidence" value="ECO:0007669"/>
    <property type="project" value="UniProtKB-KW"/>
</dbReference>
<dbReference type="GO" id="GO:0005886">
    <property type="term" value="C:plasma membrane"/>
    <property type="evidence" value="ECO:0007669"/>
    <property type="project" value="UniProtKB-SubCell"/>
</dbReference>